<dbReference type="EMBL" id="JAPFQN010000010">
    <property type="protein sequence ID" value="MCX2745433.1"/>
    <property type="molecule type" value="Genomic_DNA"/>
</dbReference>
<dbReference type="PANTHER" id="PTHR32208:SF21">
    <property type="entry name" value="LOW QUALITY PROTEIN: ALDEHYDE OXIDASE GLOX-LIKE"/>
    <property type="match status" value="1"/>
</dbReference>
<evidence type="ECO:0000313" key="6">
    <source>
        <dbReference type="EMBL" id="MCX2745433.1"/>
    </source>
</evidence>
<evidence type="ECO:0000259" key="4">
    <source>
        <dbReference type="Pfam" id="PF07732"/>
    </source>
</evidence>
<dbReference type="InterPro" id="IPR015202">
    <property type="entry name" value="GO-like_E_set"/>
</dbReference>
<dbReference type="InterPro" id="IPR009880">
    <property type="entry name" value="Glyoxal_oxidase_N"/>
</dbReference>
<keyword evidence="7" id="KW-1185">Reference proteome</keyword>
<evidence type="ECO:0000256" key="1">
    <source>
        <dbReference type="ARBA" id="ARBA00022723"/>
    </source>
</evidence>
<dbReference type="InterPro" id="IPR037293">
    <property type="entry name" value="Gal_Oxidase_central_sf"/>
</dbReference>
<feature type="domain" description="Plastocyanin-like" evidence="4">
    <location>
        <begin position="190"/>
        <end position="297"/>
    </location>
</feature>
<dbReference type="InterPro" id="IPR013783">
    <property type="entry name" value="Ig-like_fold"/>
</dbReference>
<dbReference type="SUPFAM" id="SSF81296">
    <property type="entry name" value="E set domains"/>
    <property type="match status" value="1"/>
</dbReference>
<dbReference type="Pfam" id="PF09118">
    <property type="entry name" value="GO-like_E_set"/>
    <property type="match status" value="1"/>
</dbReference>
<dbReference type="SMART" id="SM00612">
    <property type="entry name" value="Kelch"/>
    <property type="match status" value="2"/>
</dbReference>
<name>A0ABT3RUH6_9BACT</name>
<dbReference type="InterPro" id="IPR011707">
    <property type="entry name" value="Cu-oxidase-like_N"/>
</dbReference>
<dbReference type="RefSeq" id="WP_266058012.1">
    <property type="nucleotide sequence ID" value="NZ_JAPFQN010000010.1"/>
</dbReference>
<accession>A0ABT3RUH6</accession>
<protein>
    <submittedName>
        <fullName evidence="6">DUF1929 domain-containing protein</fullName>
    </submittedName>
</protein>
<dbReference type="PANTHER" id="PTHR32208">
    <property type="entry name" value="SECRETED PROTEIN-RELATED"/>
    <property type="match status" value="1"/>
</dbReference>
<reference evidence="6 7" key="1">
    <citation type="submission" date="2022-11" db="EMBL/GenBank/DDBJ databases">
        <title>The characterization of three novel Bacteroidetes species and genomic analysis of their roles in tidal elemental geochemical cycles.</title>
        <authorList>
            <person name="Ma K."/>
        </authorList>
    </citation>
    <scope>NUCLEOTIDE SEQUENCE [LARGE SCALE GENOMIC DNA]</scope>
    <source>
        <strain evidence="6 7">M17</strain>
    </source>
</reference>
<dbReference type="SUPFAM" id="SSF50965">
    <property type="entry name" value="Galactose oxidase, central domain"/>
    <property type="match status" value="1"/>
</dbReference>
<dbReference type="InterPro" id="IPR006652">
    <property type="entry name" value="Kelch_1"/>
</dbReference>
<evidence type="ECO:0000313" key="7">
    <source>
        <dbReference type="Proteomes" id="UP001209885"/>
    </source>
</evidence>
<dbReference type="Gene3D" id="2.60.40.10">
    <property type="entry name" value="Immunoglobulins"/>
    <property type="match status" value="1"/>
</dbReference>
<dbReference type="Gene3D" id="2.130.10.80">
    <property type="entry name" value="Galactose oxidase/kelch, beta-propeller"/>
    <property type="match status" value="1"/>
</dbReference>
<keyword evidence="2" id="KW-0732">Signal</keyword>
<comment type="caution">
    <text evidence="6">The sequence shown here is derived from an EMBL/GenBank/DDBJ whole genome shotgun (WGS) entry which is preliminary data.</text>
</comment>
<proteinExistence type="predicted"/>
<evidence type="ECO:0000256" key="2">
    <source>
        <dbReference type="ARBA" id="ARBA00022729"/>
    </source>
</evidence>
<dbReference type="Gene3D" id="2.60.40.420">
    <property type="entry name" value="Cupredoxins - blue copper proteins"/>
    <property type="match status" value="3"/>
</dbReference>
<evidence type="ECO:0000259" key="3">
    <source>
        <dbReference type="Pfam" id="PF07250"/>
    </source>
</evidence>
<organism evidence="6 7">
    <name type="scientific">Mangrovivirga halotolerans</name>
    <dbReference type="NCBI Taxonomy" id="2993936"/>
    <lineage>
        <taxon>Bacteria</taxon>
        <taxon>Pseudomonadati</taxon>
        <taxon>Bacteroidota</taxon>
        <taxon>Cytophagia</taxon>
        <taxon>Cytophagales</taxon>
        <taxon>Mangrovivirgaceae</taxon>
        <taxon>Mangrovivirga</taxon>
    </lineage>
</organism>
<dbReference type="InterPro" id="IPR008972">
    <property type="entry name" value="Cupredoxin"/>
</dbReference>
<dbReference type="PROSITE" id="PS00080">
    <property type="entry name" value="MULTICOPPER_OXIDASE2"/>
    <property type="match status" value="1"/>
</dbReference>
<dbReference type="CDD" id="cd02851">
    <property type="entry name" value="E_set_GO_C"/>
    <property type="match status" value="1"/>
</dbReference>
<feature type="domain" description="Glyoxal oxidase N-terminal" evidence="3">
    <location>
        <begin position="720"/>
        <end position="987"/>
    </location>
</feature>
<gene>
    <name evidence="6" type="ORF">OO013_16255</name>
</gene>
<dbReference type="SUPFAM" id="SSF49503">
    <property type="entry name" value="Cupredoxins"/>
    <property type="match status" value="4"/>
</dbReference>
<dbReference type="Proteomes" id="UP001209885">
    <property type="component" value="Unassembled WGS sequence"/>
</dbReference>
<sequence>MESKYSAIDPSIQKKILLYFNCLSIPNDILNILAIKDVLKEHLPIQKRLKKELSEKLGKRVIEARKKLPNDQFRSLYDLQNYADISPGLLEDLSIFWKPPYCKPCRNIYLKIEEIEDYSPVDPQDEKPLFPIKYRRDCLRLPGHEDTIIQEDEVVARAVDAVVFREYEDADYLFPKTYKLINADINEPIYDRRIPGSILYAHPGERLCIHVFNDHNQPHSFHIHGLKYGPDSDGTYPLGVQSSDGRRSDEICPKQYWKYVFDVTEEMVGCWPFHSHYRNSSKTIELGLFGGLVVLPKGMKPPEEIPLPKDYLVNNRLDIEKVFGKKLSLAEVKNPVFYKQFRENLHERFLGDWAIPKFKEKQHHVPVFLHFISSDKTLPLFTSGDMEENTGVFEHIFDATGDFDYFCEYHPGMTGTVQVVSGAPAFRTVNIEDSPDMGFYPEVIDVAPGGTVRWENHSSQHHTVTSAEGANIPTHCLNGRGFLGNTPTVEAFTGEKIRWYIFNLDIRHEWHNFHVHNARWSVAGEAIDVRSLGPAESFCFETEVPCVVLMDKKIEDLQDPEKRPENAKKYTFYGEFPFHCHVHHHFMNGMVGMIRAKHVLWLTPSLACDLMRERGLKLYNGKNDCPKVDLKRCKKQGGGTWEDVPGDPRVAMMHACLLPQSSKLLYFGYETRYSPLEHEYSWLWDPNAGYHMTANQVDDITPGGYTQWSLWSGEHTFLNDNDGTILIHGGYRDNLKKAYLFNSTTETWSTTAPTQEGRFYSTTITLADGKAMTLFGSNLGLGGGNSTSIEIYDPATGTWSAPQPFPMPDFDDHQYYPWTFLLPDGELFIAGPHVPTHRFDPNNPAVNEQFSTVHGDRSSSGEKGTAVMLTLRPPDYAVKVVIIGGNIGSTPGTSEIIDLSQPAPAWSSPAYLDLNEDRSQQCHSVILPDGKVFLCGGISGADGGPCEILDPNNLTGGWQRGPVMKYARTYHSAAILMADGSVIAGGDPNGSGGVPTPHEQFKPYYFNLIRPDIVNAPAQVDYDNAFVIDTPQGSSIGEVVLMKPGAVTHGWNMTQRRIELVINSQDATSVNVQSPPNGFVAPPGWYLIFILDTDRIPSEGRWIRLTS</sequence>
<evidence type="ECO:0000259" key="5">
    <source>
        <dbReference type="Pfam" id="PF09118"/>
    </source>
</evidence>
<dbReference type="Pfam" id="PF07732">
    <property type="entry name" value="Cu-oxidase_3"/>
    <property type="match status" value="1"/>
</dbReference>
<dbReference type="InterPro" id="IPR011043">
    <property type="entry name" value="Gal_Oxase/kelch_b-propeller"/>
</dbReference>
<feature type="domain" description="Galactose oxidase-like Early set" evidence="5">
    <location>
        <begin position="1010"/>
        <end position="1104"/>
    </location>
</feature>
<dbReference type="Pfam" id="PF07250">
    <property type="entry name" value="Glyoxal_oxid_N"/>
    <property type="match status" value="1"/>
</dbReference>
<keyword evidence="1" id="KW-0479">Metal-binding</keyword>
<dbReference type="InterPro" id="IPR014756">
    <property type="entry name" value="Ig_E-set"/>
</dbReference>
<dbReference type="InterPro" id="IPR002355">
    <property type="entry name" value="Cu_oxidase_Cu_BS"/>
</dbReference>